<dbReference type="Proteomes" id="UP000828941">
    <property type="component" value="Chromosome 3"/>
</dbReference>
<dbReference type="EMBL" id="CM039428">
    <property type="protein sequence ID" value="KAI4352261.1"/>
    <property type="molecule type" value="Genomic_DNA"/>
</dbReference>
<accession>A0ACB9PXE9</accession>
<keyword evidence="2" id="KW-1185">Reference proteome</keyword>
<proteinExistence type="predicted"/>
<comment type="caution">
    <text evidence="1">The sequence shown here is derived from an EMBL/GenBank/DDBJ whole genome shotgun (WGS) entry which is preliminary data.</text>
</comment>
<gene>
    <name evidence="1" type="ORF">L6164_006530</name>
</gene>
<reference evidence="1 2" key="1">
    <citation type="journal article" date="2022" name="DNA Res.">
        <title>Chromosomal-level genome assembly of the orchid tree Bauhinia variegata (Leguminosae; Cercidoideae) supports the allotetraploid origin hypothesis of Bauhinia.</title>
        <authorList>
            <person name="Zhong Y."/>
            <person name="Chen Y."/>
            <person name="Zheng D."/>
            <person name="Pang J."/>
            <person name="Liu Y."/>
            <person name="Luo S."/>
            <person name="Meng S."/>
            <person name="Qian L."/>
            <person name="Wei D."/>
            <person name="Dai S."/>
            <person name="Zhou R."/>
        </authorList>
    </citation>
    <scope>NUCLEOTIDE SEQUENCE [LARGE SCALE GENOMIC DNA]</scope>
    <source>
        <strain evidence="1">BV-YZ2020</strain>
    </source>
</reference>
<sequence length="1429" mass="161559">MHAKGYTLGYSRGDSPKYSSSNIPILPLVGYSDLSHPYVTKQAGFSTDWRKHPGVSYIRNLTRNKIAEILSTSISCGQVQQASDIVAILEHQLFIDAASEDEYMNQETLVQRLQTQLHHKLLGTKNSHQVDSSLTVQSSGLSNDCYVKKPGVAFQNMVDARINSTNHCTMTENSTYKYGFRKGGLSHPFVAHEIVSADESSSITTCTDIDGFSNFGGSGGLSNVESSSQSFGSHFQQPHVDDAEMDLIKYRGLSGSSQKNKSVALQTTVGKFSQSESLDSLIPQHSLTEISEVSNHFPTMSSSCHSSHLQDLQQHQLKKFDIRQNYIQQNSKHLRHLYQHCDNTFMAQSRYEPCHQKLGKKTFKQDQLLSRHSNSDQQFALGSSAFLNGSSGSPSVNSCGSSQVYAEYKILMAYFRFKNLNNLPGNNQISFIRYLHSKVCANGICACEQYSSLVLHFDNCQSDDCHMCWPIKLLCFTENIGNDLEFSDSISAIRDYGECFGNSAGMLQPTKRQKMEPSFGISAVNNEVSDPLAPKMAKSHSLEGLSELHQQPESSLSIYSEVTENNVEQFTSPMLDSACISGMRNSLVDDTFEQTFESETILSEHVEGVHTSEELHPKSLNVKNGNLQEMVSGLNSSVHPLPSDPSNDIKELQSRIGFDQTQKETTEKEADLEKVAKFSNPKRNRVSLAESFTCDQIREHIMSLQQPFGQSTSGGERGIDVNSCQLCADVKLVFAPVPIYCLCCGTHIKRNAHYYCRRAEEFDTQYCFCTSCHRASRGAYITFNGISIAKTMLERKRNDELIEEWWVQCDKCERWQHQICALFNNNRDLEGNAEYVCPRCCLEEINNGLRMPLPESATFGAKDLPRTLLSNHIEQRLFKRLKQERIDRANVEGKNVDEVPQAENLAVRVVLSVDKQLKVKKQFLDIFCEENYPAEFPYRSKVILLFQKIEGVDVCLFAMPQRQTVTGEALRTFVYHQILIGYLDFCKKRGFTTCYIWACPPLKGEDYVLYCHPESQKTPKNDKLRQWYQSMLRKAAKENIVVGFTNIYDRFFVPTGKTDSKVSAAHLPYFDGDYWSGAAMDLIRRIEQGNGGEYQKKVKKIMTKRTLKAMGHTNPSEGIARDILVMQKLGQTILPVKEDFMVVNLQYACTECHEVILSGKRWFCSECKNFQLCERCHTADIHTSAIGEKHTLCQVLVDDIPLDTKEDDIILDNGLFENRHNFLSFCQKSHYQFDTLRRAKHSSIMILYNLKNPTLLPAGKICSICCQDTVFQQSWQCETCPQFTVCSACYRERGASCHTHRLSQCASTALCETRNKELKLKSALTRKLLEVLKHASQCHSTRSQPCSYPNCLQIKKLFCHASRCTVRAAGGCQHCKKAWLGLSMHSRNCRDSNCLIPRCMDLKKHAEWIAMQSESRRRAAVAESVRGKQ</sequence>
<evidence type="ECO:0000313" key="2">
    <source>
        <dbReference type="Proteomes" id="UP000828941"/>
    </source>
</evidence>
<organism evidence="1 2">
    <name type="scientific">Bauhinia variegata</name>
    <name type="common">Purple orchid tree</name>
    <name type="synonym">Phanera variegata</name>
    <dbReference type="NCBI Taxonomy" id="167791"/>
    <lineage>
        <taxon>Eukaryota</taxon>
        <taxon>Viridiplantae</taxon>
        <taxon>Streptophyta</taxon>
        <taxon>Embryophyta</taxon>
        <taxon>Tracheophyta</taxon>
        <taxon>Spermatophyta</taxon>
        <taxon>Magnoliopsida</taxon>
        <taxon>eudicotyledons</taxon>
        <taxon>Gunneridae</taxon>
        <taxon>Pentapetalae</taxon>
        <taxon>rosids</taxon>
        <taxon>fabids</taxon>
        <taxon>Fabales</taxon>
        <taxon>Fabaceae</taxon>
        <taxon>Cercidoideae</taxon>
        <taxon>Cercideae</taxon>
        <taxon>Bauhiniinae</taxon>
        <taxon>Bauhinia</taxon>
    </lineage>
</organism>
<protein>
    <submittedName>
        <fullName evidence="1">Uncharacterized protein</fullName>
    </submittedName>
</protein>
<name>A0ACB9PXE9_BAUVA</name>
<evidence type="ECO:0000313" key="1">
    <source>
        <dbReference type="EMBL" id="KAI4352261.1"/>
    </source>
</evidence>